<organism evidence="11 12">
    <name type="scientific">Rhodoblastus acidophilus</name>
    <name type="common">Rhodopseudomonas acidophila</name>
    <dbReference type="NCBI Taxonomy" id="1074"/>
    <lineage>
        <taxon>Bacteria</taxon>
        <taxon>Pseudomonadati</taxon>
        <taxon>Pseudomonadota</taxon>
        <taxon>Alphaproteobacteria</taxon>
        <taxon>Hyphomicrobiales</taxon>
        <taxon>Rhodoblastaceae</taxon>
        <taxon>Rhodoblastus</taxon>
    </lineage>
</organism>
<evidence type="ECO:0000313" key="12">
    <source>
        <dbReference type="Proteomes" id="UP000198418"/>
    </source>
</evidence>
<dbReference type="InterPro" id="IPR005829">
    <property type="entry name" value="Sugar_transporter_CS"/>
</dbReference>
<feature type="transmembrane region" description="Helical" evidence="9">
    <location>
        <begin position="407"/>
        <end position="425"/>
    </location>
</feature>
<dbReference type="FunFam" id="1.20.1250.20:FF:000300">
    <property type="entry name" value="Dicarboxylate MFS transporter"/>
    <property type="match status" value="1"/>
</dbReference>
<gene>
    <name evidence="11" type="ORF">SAMN06265338_11259</name>
</gene>
<dbReference type="RefSeq" id="WP_088521920.1">
    <property type="nucleotide sequence ID" value="NZ_FYDG01000012.1"/>
</dbReference>
<name>A0A212S4H2_RHOAC</name>
<dbReference type="AlphaFoldDB" id="A0A212S4H2"/>
<evidence type="ECO:0000256" key="3">
    <source>
        <dbReference type="ARBA" id="ARBA00022448"/>
    </source>
</evidence>
<evidence type="ECO:0000256" key="8">
    <source>
        <dbReference type="ARBA" id="ARBA00023136"/>
    </source>
</evidence>
<evidence type="ECO:0000256" key="5">
    <source>
        <dbReference type="ARBA" id="ARBA00022692"/>
    </source>
</evidence>
<protein>
    <submittedName>
        <fullName evidence="11">MFS transporter, MHS family, alpha-ketoglutarate permease</fullName>
    </submittedName>
</protein>
<dbReference type="Pfam" id="PF00083">
    <property type="entry name" value="Sugar_tr"/>
    <property type="match status" value="1"/>
</dbReference>
<dbReference type="SUPFAM" id="SSF103473">
    <property type="entry name" value="MFS general substrate transporter"/>
    <property type="match status" value="1"/>
</dbReference>
<dbReference type="InterPro" id="IPR020846">
    <property type="entry name" value="MFS_dom"/>
</dbReference>
<feature type="transmembrane region" description="Helical" evidence="9">
    <location>
        <begin position="341"/>
        <end position="362"/>
    </location>
</feature>
<dbReference type="CDD" id="cd17367">
    <property type="entry name" value="MFS_KgtP"/>
    <property type="match status" value="1"/>
</dbReference>
<dbReference type="FunFam" id="1.20.1250.20:FF:000001">
    <property type="entry name" value="Dicarboxylate MFS transporter"/>
    <property type="match status" value="1"/>
</dbReference>
<feature type="transmembrane region" description="Helical" evidence="9">
    <location>
        <begin position="369"/>
        <end position="387"/>
    </location>
</feature>
<dbReference type="PANTHER" id="PTHR43528">
    <property type="entry name" value="ALPHA-KETOGLUTARATE PERMEASE"/>
    <property type="match status" value="1"/>
</dbReference>
<dbReference type="InterPro" id="IPR051084">
    <property type="entry name" value="H+-coupled_symporters"/>
</dbReference>
<keyword evidence="8 9" id="KW-0472">Membrane</keyword>
<accession>A0A212S4H2</accession>
<reference evidence="12" key="1">
    <citation type="submission" date="2017-06" db="EMBL/GenBank/DDBJ databases">
        <authorList>
            <person name="Varghese N."/>
            <person name="Submissions S."/>
        </authorList>
    </citation>
    <scope>NUCLEOTIDE SEQUENCE [LARGE SCALE GENOMIC DNA]</scope>
    <source>
        <strain evidence="12">DSM 137</strain>
    </source>
</reference>
<sequence>MTEAQPATTEKIDPARLKSIIVGSLGNLVEYYDFYVYAAFSLYFAPSFFPKSDETAQMLSSAGIFALGFFMRPIGGWLFGLIGDRYGRRRSLMLSVLMMCGGSLLIAATPTYAEIGVLAPAALMFARLIQGLSLGGEYGASATYVAEMGESSRRGFYSSFLYVTLIGGQLGALAVLLVLQNLLLTPEELRSFGWRIPFVIGAGLALFALWMRRDLEETPAFKSAKAQGAQERAQGGLRALWRHKREAAIVVGLTMGGTLAFYLWTIYIQKFLKLTVGLSDKESTWVSAGALVFALCIQPLYGALSDRIGRRPVLLAFGVMGTLGTVPLLSTLQHAHGPWQAFFLVALGWIMTAPYTSINAVVKAELFPAALRATGVGLPYAVAVSFFGGTAEYVALWFKSQGVESGFYYYASAVICCSLLVYFFVPDTKKTSMLDREAMAELE</sequence>
<feature type="transmembrane region" description="Helical" evidence="9">
    <location>
        <begin position="20"/>
        <end position="44"/>
    </location>
</feature>
<dbReference type="InterPro" id="IPR011701">
    <property type="entry name" value="MFS"/>
</dbReference>
<feature type="transmembrane region" description="Helical" evidence="9">
    <location>
        <begin position="56"/>
        <end position="79"/>
    </location>
</feature>
<dbReference type="Gene3D" id="1.20.1250.20">
    <property type="entry name" value="MFS general substrate transporter like domains"/>
    <property type="match status" value="1"/>
</dbReference>
<comment type="similarity">
    <text evidence="2">Belongs to the major facilitator superfamily. Metabolite:H+ Symporter (MHS) family (TC 2.A.1.6) family.</text>
</comment>
<feature type="transmembrane region" description="Helical" evidence="9">
    <location>
        <begin position="156"/>
        <end position="180"/>
    </location>
</feature>
<proteinExistence type="inferred from homology"/>
<dbReference type="PANTHER" id="PTHR43528:SF1">
    <property type="entry name" value="ALPHA-KETOGLUTARATE PERMEASE"/>
    <property type="match status" value="1"/>
</dbReference>
<dbReference type="PROSITE" id="PS50850">
    <property type="entry name" value="MFS"/>
    <property type="match status" value="1"/>
</dbReference>
<feature type="domain" description="Major facilitator superfamily (MFS) profile" evidence="10">
    <location>
        <begin position="19"/>
        <end position="429"/>
    </location>
</feature>
<dbReference type="InterPro" id="IPR005828">
    <property type="entry name" value="MFS_sugar_transport-like"/>
</dbReference>
<evidence type="ECO:0000259" key="10">
    <source>
        <dbReference type="PROSITE" id="PS50850"/>
    </source>
</evidence>
<evidence type="ECO:0000256" key="1">
    <source>
        <dbReference type="ARBA" id="ARBA00004651"/>
    </source>
</evidence>
<keyword evidence="7 9" id="KW-1133">Transmembrane helix</keyword>
<feature type="transmembrane region" description="Helical" evidence="9">
    <location>
        <begin position="313"/>
        <end position="335"/>
    </location>
</feature>
<keyword evidence="5 9" id="KW-0812">Transmembrane</keyword>
<feature type="transmembrane region" description="Helical" evidence="9">
    <location>
        <begin position="247"/>
        <end position="264"/>
    </location>
</feature>
<evidence type="ECO:0000313" key="11">
    <source>
        <dbReference type="EMBL" id="SNB80050.1"/>
    </source>
</evidence>
<dbReference type="Pfam" id="PF07690">
    <property type="entry name" value="MFS_1"/>
    <property type="match status" value="1"/>
</dbReference>
<evidence type="ECO:0000256" key="6">
    <source>
        <dbReference type="ARBA" id="ARBA00022847"/>
    </source>
</evidence>
<keyword evidence="6" id="KW-0769">Symport</keyword>
<dbReference type="GO" id="GO:0015293">
    <property type="term" value="F:symporter activity"/>
    <property type="evidence" value="ECO:0007669"/>
    <property type="project" value="UniProtKB-KW"/>
</dbReference>
<dbReference type="PROSITE" id="PS00217">
    <property type="entry name" value="SUGAR_TRANSPORT_2"/>
    <property type="match status" value="1"/>
</dbReference>
<keyword evidence="3" id="KW-0813">Transport</keyword>
<feature type="transmembrane region" description="Helical" evidence="9">
    <location>
        <begin position="284"/>
        <end position="301"/>
    </location>
</feature>
<dbReference type="InterPro" id="IPR036259">
    <property type="entry name" value="MFS_trans_sf"/>
</dbReference>
<feature type="transmembrane region" description="Helical" evidence="9">
    <location>
        <begin position="192"/>
        <end position="211"/>
    </location>
</feature>
<dbReference type="OrthoDB" id="9783227at2"/>
<evidence type="ECO:0000256" key="9">
    <source>
        <dbReference type="SAM" id="Phobius"/>
    </source>
</evidence>
<feature type="transmembrane region" description="Helical" evidence="9">
    <location>
        <begin position="115"/>
        <end position="135"/>
    </location>
</feature>
<keyword evidence="12" id="KW-1185">Reference proteome</keyword>
<comment type="subcellular location">
    <subcellularLocation>
        <location evidence="1">Cell membrane</location>
        <topology evidence="1">Multi-pass membrane protein</topology>
    </subcellularLocation>
</comment>
<dbReference type="Proteomes" id="UP000198418">
    <property type="component" value="Unassembled WGS sequence"/>
</dbReference>
<keyword evidence="4" id="KW-1003">Cell membrane</keyword>
<evidence type="ECO:0000256" key="7">
    <source>
        <dbReference type="ARBA" id="ARBA00022989"/>
    </source>
</evidence>
<evidence type="ECO:0000256" key="4">
    <source>
        <dbReference type="ARBA" id="ARBA00022475"/>
    </source>
</evidence>
<dbReference type="GO" id="GO:0005886">
    <property type="term" value="C:plasma membrane"/>
    <property type="evidence" value="ECO:0007669"/>
    <property type="project" value="UniProtKB-SubCell"/>
</dbReference>
<feature type="transmembrane region" description="Helical" evidence="9">
    <location>
        <begin position="91"/>
        <end position="109"/>
    </location>
</feature>
<evidence type="ECO:0000256" key="2">
    <source>
        <dbReference type="ARBA" id="ARBA00008240"/>
    </source>
</evidence>
<dbReference type="EMBL" id="FYDG01000012">
    <property type="protein sequence ID" value="SNB80050.1"/>
    <property type="molecule type" value="Genomic_DNA"/>
</dbReference>